<proteinExistence type="predicted"/>
<dbReference type="EMBL" id="JAVRRD010000010">
    <property type="protein sequence ID" value="KAK5054449.1"/>
    <property type="molecule type" value="Genomic_DNA"/>
</dbReference>
<dbReference type="SUPFAM" id="SSF53850">
    <property type="entry name" value="Periplasmic binding protein-like II"/>
    <property type="match status" value="1"/>
</dbReference>
<name>A0AAV9NGU3_9EURO</name>
<keyword evidence="3" id="KW-1185">Reference proteome</keyword>
<evidence type="ECO:0000259" key="1">
    <source>
        <dbReference type="Pfam" id="PF12849"/>
    </source>
</evidence>
<protein>
    <recommendedName>
        <fullName evidence="1">PBP domain-containing protein</fullName>
    </recommendedName>
</protein>
<gene>
    <name evidence="2" type="ORF">LTR84_001339</name>
</gene>
<reference evidence="2 3" key="1">
    <citation type="submission" date="2023-08" db="EMBL/GenBank/DDBJ databases">
        <title>Black Yeasts Isolated from many extreme environments.</title>
        <authorList>
            <person name="Coleine C."/>
            <person name="Stajich J.E."/>
            <person name="Selbmann L."/>
        </authorList>
    </citation>
    <scope>NUCLEOTIDE SEQUENCE [LARGE SCALE GENOMIC DNA]</scope>
    <source>
        <strain evidence="2 3">CCFEE 5792</strain>
    </source>
</reference>
<organism evidence="2 3">
    <name type="scientific">Exophiala bonariae</name>
    <dbReference type="NCBI Taxonomy" id="1690606"/>
    <lineage>
        <taxon>Eukaryota</taxon>
        <taxon>Fungi</taxon>
        <taxon>Dikarya</taxon>
        <taxon>Ascomycota</taxon>
        <taxon>Pezizomycotina</taxon>
        <taxon>Eurotiomycetes</taxon>
        <taxon>Chaetothyriomycetidae</taxon>
        <taxon>Chaetothyriales</taxon>
        <taxon>Herpotrichiellaceae</taxon>
        <taxon>Exophiala</taxon>
    </lineage>
</organism>
<dbReference type="InterPro" id="IPR024370">
    <property type="entry name" value="PBP_domain"/>
</dbReference>
<dbReference type="RefSeq" id="XP_064707222.1">
    <property type="nucleotide sequence ID" value="XM_064844964.1"/>
</dbReference>
<dbReference type="GeneID" id="89969560"/>
<dbReference type="Gene3D" id="3.40.190.10">
    <property type="entry name" value="Periplasmic binding protein-like II"/>
    <property type="match status" value="2"/>
</dbReference>
<dbReference type="PANTHER" id="PTHR37945:SF1">
    <property type="entry name" value="EXTRACELLULAR TUNGSTATE BINDING PROTEIN"/>
    <property type="match status" value="1"/>
</dbReference>
<comment type="caution">
    <text evidence="2">The sequence shown here is derived from an EMBL/GenBank/DDBJ whole genome shotgun (WGS) entry which is preliminary data.</text>
</comment>
<evidence type="ECO:0000313" key="3">
    <source>
        <dbReference type="Proteomes" id="UP001358417"/>
    </source>
</evidence>
<dbReference type="Proteomes" id="UP001358417">
    <property type="component" value="Unassembled WGS sequence"/>
</dbReference>
<dbReference type="PANTHER" id="PTHR37945">
    <property type="entry name" value="EXTRACELLULAR TUNGSTATE BINDING PROTEIN"/>
    <property type="match status" value="1"/>
</dbReference>
<feature type="domain" description="PBP" evidence="1">
    <location>
        <begin position="33"/>
        <end position="278"/>
    </location>
</feature>
<evidence type="ECO:0000313" key="2">
    <source>
        <dbReference type="EMBL" id="KAK5054449.1"/>
    </source>
</evidence>
<dbReference type="Pfam" id="PF12849">
    <property type="entry name" value="PBP_like_2"/>
    <property type="match status" value="1"/>
</dbReference>
<accession>A0AAV9NGU3</accession>
<dbReference type="InterPro" id="IPR052738">
    <property type="entry name" value="ABC-Tungstate_binding"/>
</dbReference>
<dbReference type="AlphaFoldDB" id="A0AAV9NGU3"/>
<sequence>MASVKAISRSTPVSERASIAPAEVYGPEGADIKLRIATGGAGQTGLLRKLAEEFISWYTRSTASSPFRIAWIATDTSLSFNALATGAADLSITYHAYAEKIALRQGIADRCVYAWRDHFMLVGPDSNPANLPLDRKLSIFDLFALIFEAAVETATSPNPVRFLSRYDKSANNIRESHIWTTIGQTPWAHPYSSFYHRYVDFPFGALRAASRLGEYTLVDRGTWYAIEESVRQGMIVFKESIDAAEDDPLINPAHALVGTLAENRELADAFVQWLQSDEGGQSIIGSFAVHGTVLHSRAIKGHEPFSRVQIHTKL</sequence>